<evidence type="ECO:0000313" key="3">
    <source>
        <dbReference type="EMBL" id="KAK9707220.1"/>
    </source>
</evidence>
<dbReference type="PANTHER" id="PTHR13871">
    <property type="entry name" value="THIOREDOXIN"/>
    <property type="match status" value="1"/>
</dbReference>
<dbReference type="SUPFAM" id="SSF52833">
    <property type="entry name" value="Thioredoxin-like"/>
    <property type="match status" value="1"/>
</dbReference>
<name>A0AAW1JSC7_SAPOF</name>
<organism evidence="3 4">
    <name type="scientific">Saponaria officinalis</name>
    <name type="common">Common soapwort</name>
    <name type="synonym">Lychnis saponaria</name>
    <dbReference type="NCBI Taxonomy" id="3572"/>
    <lineage>
        <taxon>Eukaryota</taxon>
        <taxon>Viridiplantae</taxon>
        <taxon>Streptophyta</taxon>
        <taxon>Embryophyta</taxon>
        <taxon>Tracheophyta</taxon>
        <taxon>Spermatophyta</taxon>
        <taxon>Magnoliopsida</taxon>
        <taxon>eudicotyledons</taxon>
        <taxon>Gunneridae</taxon>
        <taxon>Pentapetalae</taxon>
        <taxon>Caryophyllales</taxon>
        <taxon>Caryophyllaceae</taxon>
        <taxon>Caryophylleae</taxon>
        <taxon>Saponaria</taxon>
    </lineage>
</organism>
<evidence type="ECO:0000313" key="4">
    <source>
        <dbReference type="Proteomes" id="UP001443914"/>
    </source>
</evidence>
<gene>
    <name evidence="3" type="ORF">RND81_07G180800</name>
</gene>
<reference evidence="3" key="1">
    <citation type="submission" date="2024-03" db="EMBL/GenBank/DDBJ databases">
        <title>WGS assembly of Saponaria officinalis var. Norfolk2.</title>
        <authorList>
            <person name="Jenkins J."/>
            <person name="Shu S."/>
            <person name="Grimwood J."/>
            <person name="Barry K."/>
            <person name="Goodstein D."/>
            <person name="Schmutz J."/>
            <person name="Leebens-Mack J."/>
            <person name="Osbourn A."/>
        </authorList>
    </citation>
    <scope>NUCLEOTIDE SEQUENCE [LARGE SCALE GENOMIC DNA]</scope>
    <source>
        <strain evidence="3">JIC</strain>
    </source>
</reference>
<dbReference type="GO" id="GO:0016491">
    <property type="term" value="F:oxidoreductase activity"/>
    <property type="evidence" value="ECO:0007669"/>
    <property type="project" value="UniProtKB-KW"/>
</dbReference>
<dbReference type="Gene3D" id="3.40.30.10">
    <property type="entry name" value="Glutaredoxin"/>
    <property type="match status" value="1"/>
</dbReference>
<protein>
    <recommendedName>
        <fullName evidence="5">Thioredoxin-like fold domain-containing protein</fullName>
    </recommendedName>
</protein>
<keyword evidence="1" id="KW-0560">Oxidoreductase</keyword>
<evidence type="ECO:0000256" key="2">
    <source>
        <dbReference type="ARBA" id="ARBA00023027"/>
    </source>
</evidence>
<dbReference type="InterPro" id="IPR036249">
    <property type="entry name" value="Thioredoxin-like_sf"/>
</dbReference>
<proteinExistence type="predicted"/>
<dbReference type="EMBL" id="JBDFQZ010000007">
    <property type="protein sequence ID" value="KAK9707220.1"/>
    <property type="molecule type" value="Genomic_DNA"/>
</dbReference>
<dbReference type="AlphaFoldDB" id="A0AAW1JSC7"/>
<evidence type="ECO:0008006" key="5">
    <source>
        <dbReference type="Google" id="ProtNLM"/>
    </source>
</evidence>
<keyword evidence="2" id="KW-0520">NAD</keyword>
<accession>A0AAW1JSC7</accession>
<sequence>MILGPNSTFSDTYGKEVMSFYGIRAYPFTRESIVERKLAKLRALTPVSLLTVSDEQNYVLNKDGDRIPVSKLYGRNIFLYVDYLDGDLCDARMYDQLVNQWYPELKAKDPDFEIVFVSYNDDSDDVEIDERFHRMPWLTFPFPSPHSKFVTEQLILE</sequence>
<evidence type="ECO:0000256" key="1">
    <source>
        <dbReference type="ARBA" id="ARBA00023002"/>
    </source>
</evidence>
<dbReference type="PANTHER" id="PTHR13871:SF96">
    <property type="entry name" value="THIOREDOXIN DOMAIN-CONTAINING PROTEIN"/>
    <property type="match status" value="1"/>
</dbReference>
<dbReference type="Proteomes" id="UP001443914">
    <property type="component" value="Unassembled WGS sequence"/>
</dbReference>
<comment type="caution">
    <text evidence="3">The sequence shown here is derived from an EMBL/GenBank/DDBJ whole genome shotgun (WGS) entry which is preliminary data.</text>
</comment>
<dbReference type="InterPro" id="IPR052259">
    <property type="entry name" value="Nucleoredoxin-like"/>
</dbReference>
<keyword evidence="4" id="KW-1185">Reference proteome</keyword>